<evidence type="ECO:0000313" key="2">
    <source>
        <dbReference type="EMBL" id="CEM28872.1"/>
    </source>
</evidence>
<reference evidence="2 3" key="1">
    <citation type="submission" date="2014-11" db="EMBL/GenBank/DDBJ databases">
        <authorList>
            <person name="Zhu J."/>
            <person name="Qi W."/>
            <person name="Song R."/>
        </authorList>
    </citation>
    <scope>NUCLEOTIDE SEQUENCE [LARGE SCALE GENOMIC DNA]</scope>
</reference>
<dbReference type="AlphaFoldDB" id="A0A0G4GGX9"/>
<gene>
    <name evidence="2" type="ORF">Vbra_23054</name>
</gene>
<feature type="compositionally biased region" description="Basic and acidic residues" evidence="1">
    <location>
        <begin position="1"/>
        <end position="11"/>
    </location>
</feature>
<dbReference type="VEuPathDB" id="CryptoDB:Vbra_23054"/>
<sequence>MRFRREADRPYGMKKQPQATMSSTGRKARCRSAAPSPSLRHPPPTPAKGRASTLTVASNSPNFATPTAYDEQWTQRVSDLEVAAGRGLLQH</sequence>
<name>A0A0G4GGX9_VITBC</name>
<accession>A0A0G4GGX9</accession>
<evidence type="ECO:0000313" key="3">
    <source>
        <dbReference type="Proteomes" id="UP000041254"/>
    </source>
</evidence>
<organism evidence="2 3">
    <name type="scientific">Vitrella brassicaformis (strain CCMP3155)</name>
    <dbReference type="NCBI Taxonomy" id="1169540"/>
    <lineage>
        <taxon>Eukaryota</taxon>
        <taxon>Sar</taxon>
        <taxon>Alveolata</taxon>
        <taxon>Colpodellida</taxon>
        <taxon>Vitrellaceae</taxon>
        <taxon>Vitrella</taxon>
    </lineage>
</organism>
<feature type="compositionally biased region" description="Polar residues" evidence="1">
    <location>
        <begin position="52"/>
        <end position="63"/>
    </location>
</feature>
<protein>
    <submittedName>
        <fullName evidence="2">Uncharacterized protein</fullName>
    </submittedName>
</protein>
<dbReference type="Proteomes" id="UP000041254">
    <property type="component" value="Unassembled WGS sequence"/>
</dbReference>
<feature type="region of interest" description="Disordered" evidence="1">
    <location>
        <begin position="1"/>
        <end position="63"/>
    </location>
</feature>
<dbReference type="EMBL" id="CDMY01000663">
    <property type="protein sequence ID" value="CEM28872.1"/>
    <property type="molecule type" value="Genomic_DNA"/>
</dbReference>
<keyword evidence="3" id="KW-1185">Reference proteome</keyword>
<dbReference type="InParanoid" id="A0A0G4GGX9"/>
<evidence type="ECO:0000256" key="1">
    <source>
        <dbReference type="SAM" id="MobiDB-lite"/>
    </source>
</evidence>
<proteinExistence type="predicted"/>